<dbReference type="NCBIfam" id="NF007739">
    <property type="entry name" value="PRK10419.1"/>
    <property type="match status" value="2"/>
</dbReference>
<evidence type="ECO:0000256" key="7">
    <source>
        <dbReference type="ARBA" id="ARBA00023136"/>
    </source>
</evidence>
<dbReference type="AlphaFoldDB" id="A0A0D5LNJ8"/>
<accession>A0A0D5LNJ8</accession>
<dbReference type="Gene3D" id="3.40.50.300">
    <property type="entry name" value="P-loop containing nucleotide triphosphate hydrolases"/>
    <property type="match status" value="2"/>
</dbReference>
<evidence type="ECO:0000256" key="5">
    <source>
        <dbReference type="ARBA" id="ARBA00022741"/>
    </source>
</evidence>
<keyword evidence="7" id="KW-0472">Membrane</keyword>
<dbReference type="FunFam" id="3.40.50.300:FF:000016">
    <property type="entry name" value="Oligopeptide ABC transporter ATP-binding component"/>
    <property type="match status" value="2"/>
</dbReference>
<dbReference type="PANTHER" id="PTHR43297">
    <property type="entry name" value="OLIGOPEPTIDE TRANSPORT ATP-BINDING PROTEIN APPD"/>
    <property type="match status" value="1"/>
</dbReference>
<dbReference type="OrthoDB" id="9802264at2"/>
<dbReference type="KEGG" id="mey:TM49_07075"/>
<comment type="similarity">
    <text evidence="2">Belongs to the ABC transporter superfamily.</text>
</comment>
<feature type="domain" description="ABC transporter" evidence="8">
    <location>
        <begin position="370"/>
        <end position="616"/>
    </location>
</feature>
<dbReference type="GO" id="GO:0016887">
    <property type="term" value="F:ATP hydrolysis activity"/>
    <property type="evidence" value="ECO:0007669"/>
    <property type="project" value="InterPro"/>
</dbReference>
<evidence type="ECO:0000256" key="6">
    <source>
        <dbReference type="ARBA" id="ARBA00022840"/>
    </source>
</evidence>
<evidence type="ECO:0000256" key="1">
    <source>
        <dbReference type="ARBA" id="ARBA00004417"/>
    </source>
</evidence>
<evidence type="ECO:0000256" key="4">
    <source>
        <dbReference type="ARBA" id="ARBA00022475"/>
    </source>
</evidence>
<keyword evidence="6" id="KW-0067">ATP-binding</keyword>
<dbReference type="GO" id="GO:0015833">
    <property type="term" value="P:peptide transport"/>
    <property type="evidence" value="ECO:0007669"/>
    <property type="project" value="InterPro"/>
</dbReference>
<gene>
    <name evidence="9" type="ORF">TM49_07075</name>
</gene>
<dbReference type="EMBL" id="CP010803">
    <property type="protein sequence ID" value="AJY45510.1"/>
    <property type="molecule type" value="Genomic_DNA"/>
</dbReference>
<organism evidence="9 10">
    <name type="scientific">Martelella endophytica</name>
    <dbReference type="NCBI Taxonomy" id="1486262"/>
    <lineage>
        <taxon>Bacteria</taxon>
        <taxon>Pseudomonadati</taxon>
        <taxon>Pseudomonadota</taxon>
        <taxon>Alphaproteobacteria</taxon>
        <taxon>Hyphomicrobiales</taxon>
        <taxon>Aurantimonadaceae</taxon>
        <taxon>Martelella</taxon>
    </lineage>
</organism>
<keyword evidence="10" id="KW-1185">Reference proteome</keyword>
<dbReference type="STRING" id="1486262.TM49_07075"/>
<dbReference type="PATRIC" id="fig|1486262.3.peg.1457"/>
<dbReference type="Pfam" id="PF08352">
    <property type="entry name" value="oligo_HPY"/>
    <property type="match status" value="2"/>
</dbReference>
<dbReference type="CDD" id="cd03257">
    <property type="entry name" value="ABC_NikE_OppD_transporters"/>
    <property type="match status" value="2"/>
</dbReference>
<dbReference type="NCBIfam" id="NF008453">
    <property type="entry name" value="PRK11308.1"/>
    <property type="match status" value="2"/>
</dbReference>
<dbReference type="Proteomes" id="UP000032611">
    <property type="component" value="Chromosome"/>
</dbReference>
<reference evidence="9 10" key="1">
    <citation type="journal article" date="2015" name="Genome Announc.">
        <title>Complete genome sequence of Martelella endophytica YC6887, which has antifungal activity associated with a halophyte.</title>
        <authorList>
            <person name="Khan A."/>
            <person name="Khan H."/>
            <person name="Chung E.J."/>
            <person name="Hossain M.T."/>
            <person name="Chung Y.R."/>
        </authorList>
    </citation>
    <scope>NUCLEOTIDE SEQUENCE [LARGE SCALE GENOMIC DNA]</scope>
    <source>
        <strain evidence="9">YC6887</strain>
    </source>
</reference>
<dbReference type="PROSITE" id="PS50893">
    <property type="entry name" value="ABC_TRANSPORTER_2"/>
    <property type="match status" value="2"/>
</dbReference>
<dbReference type="HOGENOM" id="CLU_000604_86_2_5"/>
<dbReference type="InterPro" id="IPR013563">
    <property type="entry name" value="Oligopep_ABC_C"/>
</dbReference>
<dbReference type="RefSeq" id="WP_045680189.1">
    <property type="nucleotide sequence ID" value="NZ_CP010803.1"/>
</dbReference>
<dbReference type="GO" id="GO:0005524">
    <property type="term" value="F:ATP binding"/>
    <property type="evidence" value="ECO:0007669"/>
    <property type="project" value="UniProtKB-KW"/>
</dbReference>
<dbReference type="PROSITE" id="PS00211">
    <property type="entry name" value="ABC_TRANSPORTER_1"/>
    <property type="match status" value="2"/>
</dbReference>
<keyword evidence="3" id="KW-0813">Transport</keyword>
<dbReference type="GO" id="GO:0055085">
    <property type="term" value="P:transmembrane transport"/>
    <property type="evidence" value="ECO:0007669"/>
    <property type="project" value="UniProtKB-ARBA"/>
</dbReference>
<dbReference type="NCBIfam" id="TIGR01727">
    <property type="entry name" value="oligo_HPY"/>
    <property type="match status" value="2"/>
</dbReference>
<dbReference type="SUPFAM" id="SSF52540">
    <property type="entry name" value="P-loop containing nucleoside triphosphate hydrolases"/>
    <property type="match status" value="2"/>
</dbReference>
<dbReference type="GO" id="GO:0005886">
    <property type="term" value="C:plasma membrane"/>
    <property type="evidence" value="ECO:0007669"/>
    <property type="project" value="UniProtKB-SubCell"/>
</dbReference>
<name>A0A0D5LNJ8_MAREN</name>
<protein>
    <recommendedName>
        <fullName evidence="8">ABC transporter domain-containing protein</fullName>
    </recommendedName>
</protein>
<dbReference type="PANTHER" id="PTHR43297:SF2">
    <property type="entry name" value="DIPEPTIDE TRANSPORT ATP-BINDING PROTEIN DPPD"/>
    <property type="match status" value="1"/>
</dbReference>
<dbReference type="InterPro" id="IPR003593">
    <property type="entry name" value="AAA+_ATPase"/>
</dbReference>
<dbReference type="InterPro" id="IPR027417">
    <property type="entry name" value="P-loop_NTPase"/>
</dbReference>
<dbReference type="InterPro" id="IPR017871">
    <property type="entry name" value="ABC_transporter-like_CS"/>
</dbReference>
<evidence type="ECO:0000259" key="8">
    <source>
        <dbReference type="PROSITE" id="PS50893"/>
    </source>
</evidence>
<dbReference type="Pfam" id="PF00005">
    <property type="entry name" value="ABC_tran"/>
    <property type="match status" value="2"/>
</dbReference>
<proteinExistence type="inferred from homology"/>
<evidence type="ECO:0000313" key="9">
    <source>
        <dbReference type="EMBL" id="AJY45510.1"/>
    </source>
</evidence>
<keyword evidence="5" id="KW-0547">Nucleotide-binding</keyword>
<feature type="domain" description="ABC transporter" evidence="8">
    <location>
        <begin position="7"/>
        <end position="264"/>
    </location>
</feature>
<evidence type="ECO:0000256" key="2">
    <source>
        <dbReference type="ARBA" id="ARBA00005417"/>
    </source>
</evidence>
<dbReference type="InterPro" id="IPR003439">
    <property type="entry name" value="ABC_transporter-like_ATP-bd"/>
</dbReference>
<dbReference type="InterPro" id="IPR050388">
    <property type="entry name" value="ABC_Ni/Peptide_Import"/>
</dbReference>
<sequence length="693" mass="74805">MQTETLLEIDGLSVSFKDDDNSLAALKDVSFDIPTGKTVCLVGESGCGKSLTARSLLRILDPNADIVGGRMRFRERDGAVTDLAAETPKSAPLRQVRGNEITMIFQEPMTALSVFHTIGDQIIEAIRVHERMSKKAARARALEALEAVGMPDAAARLDAYTFELSGGQRQRAMIAMALVTNPRLLIADEPTTALDVTTQAVILELLQDLKARFGMSFLFITHDLGVVAEMADEVVVMYLGEVVERGPVERIFNAPRHPYTRALLAAAPHYSTGNNTRLPVIPGTVPSLSKRPEGCAFVTRCAFAEAGRCDVERPPMVPGETEARCFFAGDERLAGPVPNEELASPAVTDAVTKERRPIILAADRVSRHFEKKRGLFRGGECVTRAVNDVSLELAEGETLGLVGESGCGKSTLGSTLAALLDPTGGSVRLGINGESRVISGLSEPERRAVWRDLRVVFQDPYSSLNPRMSVFDIVAEPLRAGAGRTMKPAALKARVDDVLARVGLDPSLSGRYPHAFSGGQRQRIGIARALAPSPRIIIADEPASALDVSVQAQILNLFRDLQKTLGLTYLFISHDLNVVSNIAGRVAVMYAGRIVEMADTADIYHRPRHPYSAALLNAVLTPEYHPTKPVRERLSGAPPNPANLPVGCAFSPRCPFATDLCRSAAPPLEHDGNGRLTACHRRDDLQLTGLGEA</sequence>
<keyword evidence="4" id="KW-1003">Cell membrane</keyword>
<dbReference type="SMART" id="SM00382">
    <property type="entry name" value="AAA"/>
    <property type="match status" value="2"/>
</dbReference>
<evidence type="ECO:0000256" key="3">
    <source>
        <dbReference type="ARBA" id="ARBA00022448"/>
    </source>
</evidence>
<comment type="subcellular location">
    <subcellularLocation>
        <location evidence="1">Cell inner membrane</location>
        <topology evidence="1">Peripheral membrane protein</topology>
    </subcellularLocation>
</comment>
<evidence type="ECO:0000313" key="10">
    <source>
        <dbReference type="Proteomes" id="UP000032611"/>
    </source>
</evidence>